<gene>
    <name evidence="2" type="ORF">B1B_14252</name>
</gene>
<feature type="transmembrane region" description="Helical" evidence="1">
    <location>
        <begin position="148"/>
        <end position="167"/>
    </location>
</feature>
<dbReference type="AlphaFoldDB" id="T1AMS6"/>
<evidence type="ECO:0000256" key="1">
    <source>
        <dbReference type="SAM" id="Phobius"/>
    </source>
</evidence>
<reference evidence="2" key="1">
    <citation type="submission" date="2013-08" db="EMBL/GenBank/DDBJ databases">
        <authorList>
            <person name="Mendez C."/>
            <person name="Richter M."/>
            <person name="Ferrer M."/>
            <person name="Sanchez J."/>
        </authorList>
    </citation>
    <scope>NUCLEOTIDE SEQUENCE</scope>
</reference>
<feature type="transmembrane region" description="Helical" evidence="1">
    <location>
        <begin position="113"/>
        <end position="136"/>
    </location>
</feature>
<feature type="transmembrane region" description="Helical" evidence="1">
    <location>
        <begin position="6"/>
        <end position="26"/>
    </location>
</feature>
<keyword evidence="1" id="KW-0472">Membrane</keyword>
<feature type="transmembrane region" description="Helical" evidence="1">
    <location>
        <begin position="53"/>
        <end position="72"/>
    </location>
</feature>
<accession>T1AMS6</accession>
<evidence type="ECO:0000313" key="2">
    <source>
        <dbReference type="EMBL" id="EQD42014.1"/>
    </source>
</evidence>
<reference evidence="2" key="2">
    <citation type="journal article" date="2014" name="ISME J.">
        <title>Microbial stratification in low pH oxic and suboxic macroscopic growths along an acid mine drainage.</title>
        <authorList>
            <person name="Mendez-Garcia C."/>
            <person name="Mesa V."/>
            <person name="Sprenger R.R."/>
            <person name="Richter M."/>
            <person name="Diez M.S."/>
            <person name="Solano J."/>
            <person name="Bargiela R."/>
            <person name="Golyshina O.V."/>
            <person name="Manteca A."/>
            <person name="Ramos J.L."/>
            <person name="Gallego J.R."/>
            <person name="Llorente I."/>
            <person name="Martins Dos Santos V.A."/>
            <person name="Jensen O.N."/>
            <person name="Pelaez A.I."/>
            <person name="Sanchez J."/>
            <person name="Ferrer M."/>
        </authorList>
    </citation>
    <scope>NUCLEOTIDE SEQUENCE</scope>
</reference>
<name>T1AMS6_9ZZZZ</name>
<feature type="non-terminal residue" evidence="2">
    <location>
        <position position="1"/>
    </location>
</feature>
<sequence>RYPDPLDYAGIIAAVALLMGGIVWVVQRTLARKDAAVPVGGTSYLDRTSRFRMFFVPLMYGLIPVVGADFFARQLPKFFKHVPRLVPAIGAWWGAGSTRSSLYGYHLLANPRIVTVQVAVIALGTLAAVSTSWKIAGRDLAGISSRPLAVKLTAAGLALACGVAASVL</sequence>
<protein>
    <submittedName>
        <fullName evidence="2">Cyclic nucleotide-binding protein</fullName>
    </submittedName>
</protein>
<comment type="caution">
    <text evidence="2">The sequence shown here is derived from an EMBL/GenBank/DDBJ whole genome shotgun (WGS) entry which is preliminary data.</text>
</comment>
<organism evidence="2">
    <name type="scientific">mine drainage metagenome</name>
    <dbReference type="NCBI Taxonomy" id="410659"/>
    <lineage>
        <taxon>unclassified sequences</taxon>
        <taxon>metagenomes</taxon>
        <taxon>ecological metagenomes</taxon>
    </lineage>
</organism>
<feature type="non-terminal residue" evidence="2">
    <location>
        <position position="168"/>
    </location>
</feature>
<dbReference type="EMBL" id="AUZY01009429">
    <property type="protein sequence ID" value="EQD42014.1"/>
    <property type="molecule type" value="Genomic_DNA"/>
</dbReference>
<keyword evidence="1" id="KW-0812">Transmembrane</keyword>
<keyword evidence="1" id="KW-1133">Transmembrane helix</keyword>
<proteinExistence type="predicted"/>